<evidence type="ECO:0000256" key="1">
    <source>
        <dbReference type="SAM" id="MobiDB-lite"/>
    </source>
</evidence>
<feature type="compositionally biased region" description="Basic and acidic residues" evidence="1">
    <location>
        <begin position="313"/>
        <end position="326"/>
    </location>
</feature>
<name>A0A9J5VZC9_SOLCO</name>
<feature type="compositionally biased region" description="Low complexity" evidence="1">
    <location>
        <begin position="180"/>
        <end position="191"/>
    </location>
</feature>
<evidence type="ECO:0000313" key="2">
    <source>
        <dbReference type="EMBL" id="KAG5568529.1"/>
    </source>
</evidence>
<dbReference type="EMBL" id="JACXVP010000099">
    <property type="protein sequence ID" value="KAG5568529.1"/>
    <property type="molecule type" value="Genomic_DNA"/>
</dbReference>
<protein>
    <submittedName>
        <fullName evidence="2">Uncharacterized protein</fullName>
    </submittedName>
</protein>
<accession>A0A9J5VZC9</accession>
<feature type="region of interest" description="Disordered" evidence="1">
    <location>
        <begin position="305"/>
        <end position="331"/>
    </location>
</feature>
<feature type="compositionally biased region" description="Polar residues" evidence="1">
    <location>
        <begin position="57"/>
        <end position="71"/>
    </location>
</feature>
<organism evidence="2 3">
    <name type="scientific">Solanum commersonii</name>
    <name type="common">Commerson's wild potato</name>
    <name type="synonym">Commerson's nightshade</name>
    <dbReference type="NCBI Taxonomy" id="4109"/>
    <lineage>
        <taxon>Eukaryota</taxon>
        <taxon>Viridiplantae</taxon>
        <taxon>Streptophyta</taxon>
        <taxon>Embryophyta</taxon>
        <taxon>Tracheophyta</taxon>
        <taxon>Spermatophyta</taxon>
        <taxon>Magnoliopsida</taxon>
        <taxon>eudicotyledons</taxon>
        <taxon>Gunneridae</taxon>
        <taxon>Pentapetalae</taxon>
        <taxon>asterids</taxon>
        <taxon>lamiids</taxon>
        <taxon>Solanales</taxon>
        <taxon>Solanaceae</taxon>
        <taxon>Solanoideae</taxon>
        <taxon>Solaneae</taxon>
        <taxon>Solanum</taxon>
    </lineage>
</organism>
<comment type="caution">
    <text evidence="2">The sequence shown here is derived from an EMBL/GenBank/DDBJ whole genome shotgun (WGS) entry which is preliminary data.</text>
</comment>
<proteinExistence type="predicted"/>
<feature type="region of interest" description="Disordered" evidence="1">
    <location>
        <begin position="137"/>
        <end position="236"/>
    </location>
</feature>
<gene>
    <name evidence="2" type="ORF">H5410_064453</name>
</gene>
<keyword evidence="3" id="KW-1185">Reference proteome</keyword>
<feature type="region of interest" description="Disordered" evidence="1">
    <location>
        <begin position="47"/>
        <end position="72"/>
    </location>
</feature>
<reference evidence="2" key="1">
    <citation type="submission" date="2020-09" db="EMBL/GenBank/DDBJ databases">
        <title>De no assembly of potato wild relative species, Solanum commersonii.</title>
        <authorList>
            <person name="Cho K."/>
        </authorList>
    </citation>
    <scope>NUCLEOTIDE SEQUENCE</scope>
    <source>
        <strain evidence="2">LZ3.2</strain>
        <tissue evidence="2">Leaf</tissue>
    </source>
</reference>
<feature type="region of interest" description="Disordered" evidence="1">
    <location>
        <begin position="1"/>
        <end position="32"/>
    </location>
</feature>
<dbReference type="Proteomes" id="UP000824120">
    <property type="component" value="Unassembled WGS sequence"/>
</dbReference>
<feature type="compositionally biased region" description="Polar residues" evidence="1">
    <location>
        <begin position="137"/>
        <end position="148"/>
    </location>
</feature>
<evidence type="ECO:0000313" key="3">
    <source>
        <dbReference type="Proteomes" id="UP000824120"/>
    </source>
</evidence>
<sequence length="400" mass="44501">MIHVKTPGNLESTSNDLSSVQKSKISTDPIERSTKAMLEGIAWESSDVRPHIRPSSKGLNETLTTGESSPGQGVHLTEISNHFNAGITGEIFYGEVAGAPVTTKDQMIHQTNLNDEDNHPQVTIVNTKQHLNMNVSSTWQGKGTTNLSDQKEKSPSNPNEIEDAQDNLELKDDSNTSKDQVQNQAQNSSSEQQHKEGTCRQQGDQHTIREVIILSPESQKEAMQAGKVSKTSDKSAVKEFQSVGELHKLGEVQAVDETGQSEGHRELVDTQHNYGKDVGNHPPLQNHFPQISNNFVRHNSHNAQNKQVVQDHPNPKEPNKHNEQHQPNKGAVQEPAPYTVVQTYAARLRYNQAKNTTPILFEKPKVTTKQGKMAVIFKEEDFMTNWATDCRFTLIGKFIA</sequence>
<dbReference type="AlphaFoldDB" id="A0A9J5VZC9"/>
<feature type="compositionally biased region" description="Polar residues" evidence="1">
    <location>
        <begin position="9"/>
        <end position="26"/>
    </location>
</feature>